<accession>A0A3S9N9Q4</accession>
<evidence type="ECO:0000313" key="2">
    <source>
        <dbReference type="EMBL" id="AZQ52485.1"/>
    </source>
</evidence>
<evidence type="ECO:0000256" key="1">
    <source>
        <dbReference type="SAM" id="MobiDB-lite"/>
    </source>
</evidence>
<dbReference type="Proteomes" id="UP000277191">
    <property type="component" value="Chromosome 1"/>
</dbReference>
<feature type="region of interest" description="Disordered" evidence="1">
    <location>
        <begin position="75"/>
        <end position="117"/>
    </location>
</feature>
<feature type="compositionally biased region" description="Pro residues" evidence="1">
    <location>
        <begin position="101"/>
        <end position="117"/>
    </location>
</feature>
<proteinExistence type="predicted"/>
<reference evidence="2 3" key="1">
    <citation type="submission" date="2018-12" db="EMBL/GenBank/DDBJ databases">
        <title>Cadmium resistance mechanism in endophytic bacteria Burkholderia cenocepacia YG-3.</title>
        <authorList>
            <person name="Zhang X."/>
            <person name="Wang X."/>
            <person name="Zhu Y."/>
        </authorList>
    </citation>
    <scope>NUCLEOTIDE SEQUENCE [LARGE SCALE GENOMIC DNA]</scope>
    <source>
        <strain evidence="2 3">YG-3</strain>
    </source>
</reference>
<dbReference type="EMBL" id="CP034545">
    <property type="protein sequence ID" value="AZQ52485.1"/>
    <property type="molecule type" value="Genomic_DNA"/>
</dbReference>
<protein>
    <submittedName>
        <fullName evidence="2">Uncharacterized protein</fullName>
    </submittedName>
</protein>
<name>A0A3S9N9Q4_9BURK</name>
<gene>
    <name evidence="2" type="ORF">D5R55_16410</name>
</gene>
<dbReference type="AlphaFoldDB" id="A0A3S9N9Q4"/>
<organism evidence="2 3">
    <name type="scientific">Burkholderia cenocepacia</name>
    <dbReference type="NCBI Taxonomy" id="95486"/>
    <lineage>
        <taxon>Bacteria</taxon>
        <taxon>Pseudomonadati</taxon>
        <taxon>Pseudomonadota</taxon>
        <taxon>Betaproteobacteria</taxon>
        <taxon>Burkholderiales</taxon>
        <taxon>Burkholderiaceae</taxon>
        <taxon>Burkholderia</taxon>
        <taxon>Burkholderia cepacia complex</taxon>
    </lineage>
</organism>
<feature type="compositionally biased region" description="Polar residues" evidence="1">
    <location>
        <begin position="75"/>
        <end position="84"/>
    </location>
</feature>
<sequence length="117" mass="13142">MRRGGRDGRRWRLSAFRFPLSAFRFPLSAFRFPLSAFRFPLSAFRFPLSAFRIPLPSPSRLAPMRVRCDAPATPTVVTQSSFNSPPALPLSRTSRRFGCPRPCPRPPPIPPPPAPRA</sequence>
<evidence type="ECO:0000313" key="3">
    <source>
        <dbReference type="Proteomes" id="UP000277191"/>
    </source>
</evidence>